<dbReference type="InterPro" id="IPR011708">
    <property type="entry name" value="DNA_pol3_alpha_NTPase_dom"/>
</dbReference>
<feature type="domain" description="Bacterial DNA polymerase III alpha subunit NTPase" evidence="1">
    <location>
        <begin position="12"/>
        <end position="72"/>
    </location>
</feature>
<evidence type="ECO:0000313" key="3">
    <source>
        <dbReference type="Proteomes" id="UP000266644"/>
    </source>
</evidence>
<dbReference type="InterPro" id="IPR004805">
    <property type="entry name" value="DnaE2/DnaE/PolC"/>
</dbReference>
<protein>
    <recommendedName>
        <fullName evidence="1">Bacterial DNA polymerase III alpha subunit NTPase domain-containing protein</fullName>
    </recommendedName>
</protein>
<comment type="caution">
    <text evidence="2">The sequence shown here is derived from an EMBL/GenBank/DDBJ whole genome shotgun (WGS) entry which is preliminary data.</text>
</comment>
<dbReference type="GO" id="GO:0008408">
    <property type="term" value="F:3'-5' exonuclease activity"/>
    <property type="evidence" value="ECO:0007669"/>
    <property type="project" value="InterPro"/>
</dbReference>
<gene>
    <name evidence="2" type="ORF">DW228_18230</name>
</gene>
<evidence type="ECO:0000313" key="2">
    <source>
        <dbReference type="EMBL" id="RHH07873.1"/>
    </source>
</evidence>
<organism evidence="2 3">
    <name type="scientific">Bacteroides fragilis</name>
    <dbReference type="NCBI Taxonomy" id="817"/>
    <lineage>
        <taxon>Bacteria</taxon>
        <taxon>Pseudomonadati</taxon>
        <taxon>Bacteroidota</taxon>
        <taxon>Bacteroidia</taxon>
        <taxon>Bacteroidales</taxon>
        <taxon>Bacteroidaceae</taxon>
        <taxon>Bacteroides</taxon>
    </lineage>
</organism>
<evidence type="ECO:0000259" key="1">
    <source>
        <dbReference type="Pfam" id="PF07733"/>
    </source>
</evidence>
<dbReference type="PANTHER" id="PTHR32294">
    <property type="entry name" value="DNA POLYMERASE III SUBUNIT ALPHA"/>
    <property type="match status" value="1"/>
</dbReference>
<feature type="non-terminal residue" evidence="2">
    <location>
        <position position="1"/>
    </location>
</feature>
<dbReference type="Pfam" id="PF07733">
    <property type="entry name" value="DNA_pol3_alpha"/>
    <property type="match status" value="1"/>
</dbReference>
<dbReference type="Proteomes" id="UP000266644">
    <property type="component" value="Unassembled WGS sequence"/>
</dbReference>
<name>A0A396BPF6_BACFG</name>
<sequence>TYVTHYTREFIEYLHYFLVQWDMVKKARELGIVTGIGRGSAGGSLVSYLLGIISIDPLRYDLIFSRFLVPERCGLNWVSSVSIIAPDIVITTGEKYVEVELDGKPYRFFRDAEFQVTRNCKQIKVYADELKEGDNVHFDNRDLLWTLKEIH</sequence>
<accession>A0A396BPF6</accession>
<proteinExistence type="predicted"/>
<dbReference type="GO" id="GO:0006260">
    <property type="term" value="P:DNA replication"/>
    <property type="evidence" value="ECO:0007669"/>
    <property type="project" value="InterPro"/>
</dbReference>
<dbReference type="AlphaFoldDB" id="A0A396BPF6"/>
<reference evidence="2 3" key="1">
    <citation type="submission" date="2018-08" db="EMBL/GenBank/DDBJ databases">
        <title>A genome reference for cultivated species of the human gut microbiota.</title>
        <authorList>
            <person name="Zou Y."/>
            <person name="Xue W."/>
            <person name="Luo G."/>
        </authorList>
    </citation>
    <scope>NUCLEOTIDE SEQUENCE [LARGE SCALE GENOMIC DNA]</scope>
    <source>
        <strain evidence="2 3">AM18-6</strain>
    </source>
</reference>
<dbReference type="EMBL" id="QRJE01000032">
    <property type="protein sequence ID" value="RHH07873.1"/>
    <property type="molecule type" value="Genomic_DNA"/>
</dbReference>